<protein>
    <submittedName>
        <fullName evidence="1">Uncharacterized protein</fullName>
    </submittedName>
</protein>
<comment type="caution">
    <text evidence="1">The sequence shown here is derived from an EMBL/GenBank/DDBJ whole genome shotgun (WGS) entry which is preliminary data.</text>
</comment>
<dbReference type="RefSeq" id="WP_106458681.1">
    <property type="nucleotide sequence ID" value="NZ_PXOH01000030.1"/>
</dbReference>
<accession>A0A2T1LT02</accession>
<sequence>MNFKHQLIHAKKLPDFPAYYEPQMIEFFDQKGLLGGQTPLGDYEQSRPHGYQAEYIAVYIDGELGFFLENGNVLLNRIKHMAVFNQFTITRGA</sequence>
<dbReference type="Proteomes" id="UP000239001">
    <property type="component" value="Unassembled WGS sequence"/>
</dbReference>
<dbReference type="OrthoDB" id="467577at2"/>
<organism evidence="1 2">
    <name type="scientific">Aphanothece hegewaldii CCALA 016</name>
    <dbReference type="NCBI Taxonomy" id="2107694"/>
    <lineage>
        <taxon>Bacteria</taxon>
        <taxon>Bacillati</taxon>
        <taxon>Cyanobacteriota</taxon>
        <taxon>Cyanophyceae</taxon>
        <taxon>Oscillatoriophycideae</taxon>
        <taxon>Chroococcales</taxon>
        <taxon>Aphanothecaceae</taxon>
        <taxon>Aphanothece</taxon>
    </lineage>
</organism>
<evidence type="ECO:0000313" key="2">
    <source>
        <dbReference type="Proteomes" id="UP000239001"/>
    </source>
</evidence>
<proteinExistence type="predicted"/>
<name>A0A2T1LT02_9CHRO</name>
<reference evidence="1 2" key="2">
    <citation type="submission" date="2018-03" db="EMBL/GenBank/DDBJ databases">
        <authorList>
            <person name="Keele B.F."/>
        </authorList>
    </citation>
    <scope>NUCLEOTIDE SEQUENCE [LARGE SCALE GENOMIC DNA]</scope>
    <source>
        <strain evidence="1 2">CCALA 016</strain>
    </source>
</reference>
<gene>
    <name evidence="1" type="ORF">C7H19_19960</name>
</gene>
<dbReference type="EMBL" id="PXOH01000030">
    <property type="protein sequence ID" value="PSF33447.1"/>
    <property type="molecule type" value="Genomic_DNA"/>
</dbReference>
<evidence type="ECO:0000313" key="1">
    <source>
        <dbReference type="EMBL" id="PSF33447.1"/>
    </source>
</evidence>
<reference evidence="1 2" key="1">
    <citation type="submission" date="2018-03" db="EMBL/GenBank/DDBJ databases">
        <title>The ancient ancestry and fast evolution of plastids.</title>
        <authorList>
            <person name="Moore K.R."/>
            <person name="Magnabosco C."/>
            <person name="Momper L."/>
            <person name="Gold D.A."/>
            <person name="Bosak T."/>
            <person name="Fournier G.P."/>
        </authorList>
    </citation>
    <scope>NUCLEOTIDE SEQUENCE [LARGE SCALE GENOMIC DNA]</scope>
    <source>
        <strain evidence="1 2">CCALA 016</strain>
    </source>
</reference>
<keyword evidence="2" id="KW-1185">Reference proteome</keyword>
<dbReference type="AlphaFoldDB" id="A0A2T1LT02"/>